<evidence type="ECO:0000313" key="8">
    <source>
        <dbReference type="Proteomes" id="UP000188946"/>
    </source>
</evidence>
<dbReference type="RefSeq" id="WP_076996199.1">
    <property type="nucleotide sequence ID" value="NZ_MSPR01000010.1"/>
</dbReference>
<dbReference type="InterPro" id="IPR013574">
    <property type="entry name" value="Glucan-bd_C/Surface_Ag-I/II_V"/>
</dbReference>
<dbReference type="SUPFAM" id="SSF74914">
    <property type="entry name" value="V-region of surface antigen I/II (SA I/II, PAC)"/>
    <property type="match status" value="1"/>
</dbReference>
<feature type="compositionally biased region" description="Polar residues" evidence="2">
    <location>
        <begin position="1005"/>
        <end position="1017"/>
    </location>
</feature>
<dbReference type="Proteomes" id="UP000188946">
    <property type="component" value="Unassembled WGS sequence"/>
</dbReference>
<evidence type="ECO:0000256" key="3">
    <source>
        <dbReference type="SAM" id="SignalP"/>
    </source>
</evidence>
<feature type="region of interest" description="Disordered" evidence="2">
    <location>
        <begin position="1157"/>
        <end position="1202"/>
    </location>
</feature>
<dbReference type="EMBL" id="MSPT01000012">
    <property type="protein sequence ID" value="ONK26959.1"/>
    <property type="molecule type" value="Genomic_DNA"/>
</dbReference>
<dbReference type="EMBL" id="MSPR01000010">
    <property type="protein sequence ID" value="ONK28825.1"/>
    <property type="molecule type" value="Genomic_DNA"/>
</dbReference>
<feature type="domain" description="Glucan-binding protein C/Surface antigen I/II V-domain" evidence="4">
    <location>
        <begin position="244"/>
        <end position="537"/>
    </location>
</feature>
<protein>
    <recommendedName>
        <fullName evidence="4">Glucan-binding protein C/Surface antigen I/II V-domain domain-containing protein</fullName>
    </recommendedName>
</protein>
<evidence type="ECO:0000313" key="7">
    <source>
        <dbReference type="Proteomes" id="UP000188600"/>
    </source>
</evidence>
<keyword evidence="1" id="KW-0175">Coiled coil</keyword>
<evidence type="ECO:0000256" key="1">
    <source>
        <dbReference type="SAM" id="Coils"/>
    </source>
</evidence>
<feature type="coiled-coil region" evidence="1">
    <location>
        <begin position="135"/>
        <end position="193"/>
    </location>
</feature>
<dbReference type="InterPro" id="IPR036234">
    <property type="entry name" value="SA_I/II_PAC_V_sf"/>
</dbReference>
<keyword evidence="8" id="KW-1185">Reference proteome</keyword>
<proteinExistence type="predicted"/>
<comment type="caution">
    <text evidence="5">The sequence shown here is derived from an EMBL/GenBank/DDBJ whole genome shotgun (WGS) entry which is preliminary data.</text>
</comment>
<dbReference type="Proteomes" id="UP000188600">
    <property type="component" value="Unassembled WGS sequence"/>
</dbReference>
<dbReference type="Gene3D" id="2.60.530.10">
    <property type="entry name" value="Major cell-surface adhesin PAc"/>
    <property type="match status" value="1"/>
</dbReference>
<feature type="signal peptide" evidence="3">
    <location>
        <begin position="1"/>
        <end position="25"/>
    </location>
</feature>
<gene>
    <name evidence="6" type="ORF">BVE84_06230</name>
    <name evidence="5" type="ORF">BVE86_06425</name>
</gene>
<dbReference type="Pfam" id="PF08363">
    <property type="entry name" value="GbpC"/>
    <property type="match status" value="1"/>
</dbReference>
<feature type="chain" id="PRO_5044197206" description="Glucan-binding protein C/Surface antigen I/II V-domain domain-containing protein" evidence="3">
    <location>
        <begin position="26"/>
        <end position="1202"/>
    </location>
</feature>
<keyword evidence="3" id="KW-0732">Signal</keyword>
<reference evidence="7 8" key="1">
    <citation type="submission" date="2016-12" db="EMBL/GenBank/DDBJ databases">
        <authorList>
            <person name="Gulvik C.A."/>
        </authorList>
    </citation>
    <scope>NUCLEOTIDE SEQUENCE [LARGE SCALE GENOMIC DNA]</scope>
    <source>
        <strain evidence="6 8">12-5202</strain>
        <strain evidence="5 7">12-5291</strain>
    </source>
</reference>
<feature type="region of interest" description="Disordered" evidence="2">
    <location>
        <begin position="979"/>
        <end position="1017"/>
    </location>
</feature>
<feature type="compositionally biased region" description="Basic and acidic residues" evidence="2">
    <location>
        <begin position="987"/>
        <end position="1001"/>
    </location>
</feature>
<accession>A0AB36JSU4</accession>
<evidence type="ECO:0000313" key="6">
    <source>
        <dbReference type="EMBL" id="ONK28825.1"/>
    </source>
</evidence>
<name>A0AB36JSU4_9STRE</name>
<feature type="compositionally biased region" description="Basic residues" evidence="2">
    <location>
        <begin position="1192"/>
        <end position="1202"/>
    </location>
</feature>
<organism evidence="5 7">
    <name type="scientific">Streptococcus azizii</name>
    <dbReference type="NCBI Taxonomy" id="1579424"/>
    <lineage>
        <taxon>Bacteria</taxon>
        <taxon>Bacillati</taxon>
        <taxon>Bacillota</taxon>
        <taxon>Bacilli</taxon>
        <taxon>Lactobacillales</taxon>
        <taxon>Streptococcaceae</taxon>
        <taxon>Streptococcus</taxon>
    </lineage>
</organism>
<dbReference type="AlphaFoldDB" id="A0AB36JSU4"/>
<evidence type="ECO:0000259" key="4">
    <source>
        <dbReference type="Pfam" id="PF08363"/>
    </source>
</evidence>
<evidence type="ECO:0000313" key="5">
    <source>
        <dbReference type="EMBL" id="ONK26959.1"/>
    </source>
</evidence>
<sequence>MKKNTYTTYYLSSIGIALYATSILATPTEVRAETPPVPALTPEATSPPNTVAISTTDHQQAIQDAQKAGVEVIEVGYKQVPSKEVAEKEIEAQTNYIQSTTREYIAANQAYQTEAPHYQAYLKEQETFQKDSLEYAQYEAQERQYQSELAHYQEQEKRYKKELKEYEEAQATNRLLQETFDQEQEQYEKDQSRYQKSLAHYEAVKKEATLIAADYQRKVENYHIEKMRYDKAKQAYDTEVTEAEKQTKTDGYLSQVSAQYLISRSEPNARVSFEGVTTFIASSHQFGNTLSGIGGKAADLPVSDTATLFRGVGAATAAKAGDGYGLILEKGKPITVIYSGLEQTSYDGQKIAQLVYTYELTSTFADDNRATVFIYTDPTKTIYTGASGHNKGLVDFNIRQTMTYYLENGEAVQFREDAPALLSFASRNNTFEFGEQEYVRLHKGMTFIPISGSSVTGEEGYVAARGSNNTIADGSRFNRGDWDNDGHPNEYYGAGVARVIGNTISFDFGIRYSQDNINRSHHPLHFRQASRQWFSVNADIKAKGVINSKPGHPPVLPQEPTLPSLPLKPTAPLRPTPPVYRSLRQPVPPVKPVRTHTIISKKPIRPKEVKQPSLPPIPIIFIKRIIYPTINIRYGTQYSPPPLQGGKATASRIALPSSYSPIGTRHYSIPDLAIVHYPSIAPAPPARQHAHPLVSPRQASPASPTVRKNPISHGSPSLMEKEARDSWFSENTGIYGEKKDLFFQFIDELEKEARAKYGNDLAKINQYIANGIAYQTYGISGLQPKVADVGEAPKNKDALDLMENIHKLNRFKIDFPHLAAPLATASQSSLKKEALKTVLGLNFGMAFGVLPSDIFFQANSWLGDTLTTMNDKDKITDKDAFIIHTLFPNLPLNEAIKRYYSIPDLDKKREGFYQGALKIKYPTSPNPELLLKASALLSTATIGLIAVFHILSPMKKKWEEFKEGWNKFKGKMKEYWEKFSKKQGQQKPEEKAPAHKSDKKPSPFLTGSKQAQAKTTKPTNRFSLIARTFNPKNILIPVKQAIQKKIVQPIKQVVAPIATALQKKVVQPVKAGIKQIGKVIQKKIVQPVKQAVRPLAKTIQKKVIQPVKQRITPIAKAIQKKVVQPVKRATKPIAKTIQKRVVQPVKRTLRKVTTPIQQKIIRPVRQTSSPVRRPIQRKAPKPIQRTKAPQRPIRKPARKKGR</sequence>
<evidence type="ECO:0000256" key="2">
    <source>
        <dbReference type="SAM" id="MobiDB-lite"/>
    </source>
</evidence>
<feature type="region of interest" description="Disordered" evidence="2">
    <location>
        <begin position="685"/>
        <end position="719"/>
    </location>
</feature>